<accession>A0A1H4H219</accession>
<dbReference type="AlphaFoldDB" id="A0A1H4H219"/>
<dbReference type="STRING" id="571932.SAMN05421743_12158"/>
<evidence type="ECO:0000256" key="1">
    <source>
        <dbReference type="SAM" id="Phobius"/>
    </source>
</evidence>
<name>A0A1H4H219_9BACI</name>
<gene>
    <name evidence="2" type="ORF">SAMN05421743_12158</name>
</gene>
<keyword evidence="3" id="KW-1185">Reference proteome</keyword>
<protein>
    <submittedName>
        <fullName evidence="2">Uncharacterized protein</fullName>
    </submittedName>
</protein>
<keyword evidence="1" id="KW-1133">Transmembrane helix</keyword>
<reference evidence="2 3" key="1">
    <citation type="submission" date="2016-10" db="EMBL/GenBank/DDBJ databases">
        <authorList>
            <person name="de Groot N.N."/>
        </authorList>
    </citation>
    <scope>NUCLEOTIDE SEQUENCE [LARGE SCALE GENOMIC DNA]</scope>
    <source>
        <strain evidence="2 3">CCM7597</strain>
    </source>
</reference>
<keyword evidence="1" id="KW-0812">Transmembrane</keyword>
<evidence type="ECO:0000313" key="2">
    <source>
        <dbReference type="EMBL" id="SEB15885.1"/>
    </source>
</evidence>
<dbReference type="Proteomes" id="UP000198584">
    <property type="component" value="Unassembled WGS sequence"/>
</dbReference>
<proteinExistence type="predicted"/>
<keyword evidence="1" id="KW-0472">Membrane</keyword>
<dbReference type="EMBL" id="FNQR01000021">
    <property type="protein sequence ID" value="SEB15885.1"/>
    <property type="molecule type" value="Genomic_DNA"/>
</dbReference>
<sequence>MMNLIMNNIEIFVFLIPGVLMFIMGWILYKVFSFPTKETKKK</sequence>
<feature type="transmembrane region" description="Helical" evidence="1">
    <location>
        <begin position="12"/>
        <end position="32"/>
    </location>
</feature>
<evidence type="ECO:0000313" key="3">
    <source>
        <dbReference type="Proteomes" id="UP000198584"/>
    </source>
</evidence>
<organism evidence="2 3">
    <name type="scientific">Thalassobacillus cyri</name>
    <dbReference type="NCBI Taxonomy" id="571932"/>
    <lineage>
        <taxon>Bacteria</taxon>
        <taxon>Bacillati</taxon>
        <taxon>Bacillota</taxon>
        <taxon>Bacilli</taxon>
        <taxon>Bacillales</taxon>
        <taxon>Bacillaceae</taxon>
        <taxon>Thalassobacillus</taxon>
    </lineage>
</organism>